<evidence type="ECO:0000313" key="5">
    <source>
        <dbReference type="EMBL" id="RVU37563.1"/>
    </source>
</evidence>
<reference evidence="5 6" key="1">
    <citation type="submission" date="2019-01" db="EMBL/GenBank/DDBJ databases">
        <authorList>
            <person name="Chen W.-M."/>
        </authorList>
    </citation>
    <scope>NUCLEOTIDE SEQUENCE [LARGE SCALE GENOMIC DNA]</scope>
    <source>
        <strain evidence="5 6">KYPC3</strain>
    </source>
</reference>
<dbReference type="EMBL" id="SACS01000009">
    <property type="protein sequence ID" value="RVU37563.1"/>
    <property type="molecule type" value="Genomic_DNA"/>
</dbReference>
<sequence>MNHSDYPQIRQAGENALLIYLAPVADPQVLAQVQWLSQQLRQQLGSLLQEIIPSYNSVLLVYDFLRLDQSQLELCLADLLAQLPELALRSKQGVSSSKSAADSSGKLIELPCYYSAETGPDLAAVAAQHHLSVNQLIKIHSEQQYQVYAIGFAPGFAYLGWVDERIATVRLTTLRLKVPAGSVAIADRQTAVYPAASPGGWNLLGNCPIPLFDLQKDPPMALSTGDAVRFVPIERAEYLRLGGQL</sequence>
<evidence type="ECO:0000259" key="4">
    <source>
        <dbReference type="SMART" id="SM00796"/>
    </source>
</evidence>
<dbReference type="AlphaFoldDB" id="A0A437QSR9"/>
<keyword evidence="1" id="KW-0547">Nucleotide-binding</keyword>
<dbReference type="PANTHER" id="PTHR34698:SF2">
    <property type="entry name" value="5-OXOPROLINASE SUBUNIT B"/>
    <property type="match status" value="1"/>
</dbReference>
<dbReference type="SMART" id="SM00796">
    <property type="entry name" value="AHS1"/>
    <property type="match status" value="1"/>
</dbReference>
<dbReference type="OrthoDB" id="9778567at2"/>
<dbReference type="NCBIfam" id="TIGR00370">
    <property type="entry name" value="5-oxoprolinase subunit PxpB"/>
    <property type="match status" value="1"/>
</dbReference>
<evidence type="ECO:0000256" key="3">
    <source>
        <dbReference type="ARBA" id="ARBA00022840"/>
    </source>
</evidence>
<dbReference type="GO" id="GO:0017168">
    <property type="term" value="F:5-oxoprolinase (ATP-hydrolyzing) activity"/>
    <property type="evidence" value="ECO:0007669"/>
    <property type="project" value="UniProtKB-EC"/>
</dbReference>
<dbReference type="Proteomes" id="UP000283077">
    <property type="component" value="Unassembled WGS sequence"/>
</dbReference>
<evidence type="ECO:0000256" key="1">
    <source>
        <dbReference type="ARBA" id="ARBA00022741"/>
    </source>
</evidence>
<dbReference type="SUPFAM" id="SSF160467">
    <property type="entry name" value="PH0987 N-terminal domain-like"/>
    <property type="match status" value="1"/>
</dbReference>
<evidence type="ECO:0000313" key="6">
    <source>
        <dbReference type="Proteomes" id="UP000283077"/>
    </source>
</evidence>
<dbReference type="InterPro" id="IPR010016">
    <property type="entry name" value="PxpB"/>
</dbReference>
<keyword evidence="2 5" id="KW-0378">Hydrolase</keyword>
<dbReference type="Pfam" id="PF02682">
    <property type="entry name" value="CT_C_D"/>
    <property type="match status" value="1"/>
</dbReference>
<organism evidence="5 6">
    <name type="scientific">Rheinheimera riviphila</name>
    <dbReference type="NCBI Taxonomy" id="1834037"/>
    <lineage>
        <taxon>Bacteria</taxon>
        <taxon>Pseudomonadati</taxon>
        <taxon>Pseudomonadota</taxon>
        <taxon>Gammaproteobacteria</taxon>
        <taxon>Chromatiales</taxon>
        <taxon>Chromatiaceae</taxon>
        <taxon>Rheinheimera</taxon>
    </lineage>
</organism>
<dbReference type="InterPro" id="IPR029000">
    <property type="entry name" value="Cyclophilin-like_dom_sf"/>
</dbReference>
<keyword evidence="3" id="KW-0067">ATP-binding</keyword>
<dbReference type="Gene3D" id="3.30.1360.40">
    <property type="match status" value="1"/>
</dbReference>
<name>A0A437QSR9_9GAMM</name>
<dbReference type="Gene3D" id="2.40.100.10">
    <property type="entry name" value="Cyclophilin-like"/>
    <property type="match status" value="1"/>
</dbReference>
<dbReference type="SUPFAM" id="SSF50891">
    <property type="entry name" value="Cyclophilin-like"/>
    <property type="match status" value="1"/>
</dbReference>
<dbReference type="EC" id="3.5.2.9" evidence="5"/>
<accession>A0A437QSR9</accession>
<dbReference type="RefSeq" id="WP_127698997.1">
    <property type="nucleotide sequence ID" value="NZ_SACS01000009.1"/>
</dbReference>
<dbReference type="InterPro" id="IPR003833">
    <property type="entry name" value="CT_C_D"/>
</dbReference>
<protein>
    <submittedName>
        <fullName evidence="5">5-oxoprolinase subunit PxpB</fullName>
        <ecNumber evidence="5">3.5.2.9</ecNumber>
    </submittedName>
</protein>
<feature type="domain" description="Carboxyltransferase" evidence="4">
    <location>
        <begin position="7"/>
        <end position="222"/>
    </location>
</feature>
<dbReference type="GO" id="GO:0005524">
    <property type="term" value="F:ATP binding"/>
    <property type="evidence" value="ECO:0007669"/>
    <property type="project" value="UniProtKB-KW"/>
</dbReference>
<comment type="caution">
    <text evidence="5">The sequence shown here is derived from an EMBL/GenBank/DDBJ whole genome shotgun (WGS) entry which is preliminary data.</text>
</comment>
<proteinExistence type="predicted"/>
<keyword evidence="6" id="KW-1185">Reference proteome</keyword>
<evidence type="ECO:0000256" key="2">
    <source>
        <dbReference type="ARBA" id="ARBA00022801"/>
    </source>
</evidence>
<dbReference type="PANTHER" id="PTHR34698">
    <property type="entry name" value="5-OXOPROLINASE SUBUNIT B"/>
    <property type="match status" value="1"/>
</dbReference>
<gene>
    <name evidence="5" type="primary">pxpB</name>
    <name evidence="5" type="ORF">EOE67_10285</name>
</gene>